<name>A0ABY4H7Z1_9BACI</name>
<dbReference type="Pfam" id="PF08863">
    <property type="entry name" value="YolD"/>
    <property type="match status" value="1"/>
</dbReference>
<proteinExistence type="predicted"/>
<accession>A0ABY4H7Z1</accession>
<gene>
    <name evidence="1" type="ORF">MUO14_12875</name>
</gene>
<reference evidence="1 2" key="1">
    <citation type="submission" date="2022-04" db="EMBL/GenBank/DDBJ databases">
        <title>Halobacillus sp. isolated from saltern.</title>
        <authorList>
            <person name="Won M."/>
            <person name="Lee C.-M."/>
            <person name="Woen H.-Y."/>
            <person name="Kwon S.-W."/>
        </authorList>
    </citation>
    <scope>NUCLEOTIDE SEQUENCE [LARGE SCALE GENOMIC DNA]</scope>
    <source>
        <strain evidence="1 2">SSTM10-2</strain>
    </source>
</reference>
<organism evidence="1 2">
    <name type="scientific">Halobacillus shinanisalinarum</name>
    <dbReference type="NCBI Taxonomy" id="2932258"/>
    <lineage>
        <taxon>Bacteria</taxon>
        <taxon>Bacillati</taxon>
        <taxon>Bacillota</taxon>
        <taxon>Bacilli</taxon>
        <taxon>Bacillales</taxon>
        <taxon>Bacillaceae</taxon>
        <taxon>Halobacillus</taxon>
    </lineage>
</organism>
<dbReference type="RefSeq" id="WP_244755578.1">
    <property type="nucleotide sequence ID" value="NZ_CP095074.1"/>
</dbReference>
<dbReference type="Proteomes" id="UP000831880">
    <property type="component" value="Chromosome"/>
</dbReference>
<dbReference type="EMBL" id="CP095074">
    <property type="protein sequence ID" value="UOQ95687.1"/>
    <property type="molecule type" value="Genomic_DNA"/>
</dbReference>
<keyword evidence="2" id="KW-1185">Reference proteome</keyword>
<evidence type="ECO:0000313" key="2">
    <source>
        <dbReference type="Proteomes" id="UP000831880"/>
    </source>
</evidence>
<protein>
    <submittedName>
        <fullName evidence="1">YolD-like family protein</fullName>
    </submittedName>
</protein>
<sequence length="49" mass="5937">MKHHNGFNYNTSKAKIKEFDPNTKKIRCADLNKDHFIIKFDDIFDVKFY</sequence>
<evidence type="ECO:0000313" key="1">
    <source>
        <dbReference type="EMBL" id="UOQ95687.1"/>
    </source>
</evidence>
<dbReference type="InterPro" id="IPR014962">
    <property type="entry name" value="YolD"/>
</dbReference>